<evidence type="ECO:0000313" key="5">
    <source>
        <dbReference type="EMBL" id="RKR03252.1"/>
    </source>
</evidence>
<dbReference type="RefSeq" id="WP_121172739.1">
    <property type="nucleotide sequence ID" value="NZ_RBIN01000005.1"/>
</dbReference>
<organism evidence="5 6">
    <name type="scientific">Kushneria sinocarnis</name>
    <dbReference type="NCBI Taxonomy" id="595502"/>
    <lineage>
        <taxon>Bacteria</taxon>
        <taxon>Pseudomonadati</taxon>
        <taxon>Pseudomonadota</taxon>
        <taxon>Gammaproteobacteria</taxon>
        <taxon>Oceanospirillales</taxon>
        <taxon>Halomonadaceae</taxon>
        <taxon>Kushneria</taxon>
    </lineage>
</organism>
<protein>
    <submittedName>
        <fullName evidence="5">Glycosyltransferase involved in cell wall biosynthesis</fullName>
    </submittedName>
</protein>
<dbReference type="CDD" id="cd03820">
    <property type="entry name" value="GT4_AmsD-like"/>
    <property type="match status" value="1"/>
</dbReference>
<dbReference type="EMBL" id="RBIN01000005">
    <property type="protein sequence ID" value="RKR03252.1"/>
    <property type="molecule type" value="Genomic_DNA"/>
</dbReference>
<keyword evidence="1" id="KW-0328">Glycosyltransferase</keyword>
<proteinExistence type="predicted"/>
<dbReference type="InterPro" id="IPR001296">
    <property type="entry name" value="Glyco_trans_1"/>
</dbReference>
<accession>A0A420WVY7</accession>
<keyword evidence="2 5" id="KW-0808">Transferase</keyword>
<comment type="caution">
    <text evidence="5">The sequence shown here is derived from an EMBL/GenBank/DDBJ whole genome shotgun (WGS) entry which is preliminary data.</text>
</comment>
<evidence type="ECO:0000256" key="2">
    <source>
        <dbReference type="ARBA" id="ARBA00022679"/>
    </source>
</evidence>
<dbReference type="Pfam" id="PF00534">
    <property type="entry name" value="Glycos_transf_1"/>
    <property type="match status" value="1"/>
</dbReference>
<feature type="domain" description="Glycosyltransferase subfamily 4-like N-terminal" evidence="4">
    <location>
        <begin position="15"/>
        <end position="171"/>
    </location>
</feature>
<name>A0A420WVY7_9GAMM</name>
<dbReference type="GO" id="GO:0016757">
    <property type="term" value="F:glycosyltransferase activity"/>
    <property type="evidence" value="ECO:0007669"/>
    <property type="project" value="UniProtKB-KW"/>
</dbReference>
<keyword evidence="6" id="KW-1185">Reference proteome</keyword>
<dbReference type="SUPFAM" id="SSF53756">
    <property type="entry name" value="UDP-Glycosyltransferase/glycogen phosphorylase"/>
    <property type="match status" value="1"/>
</dbReference>
<dbReference type="PANTHER" id="PTHR12526">
    <property type="entry name" value="GLYCOSYLTRANSFERASE"/>
    <property type="match status" value="1"/>
</dbReference>
<dbReference type="Gene3D" id="3.40.50.2000">
    <property type="entry name" value="Glycogen Phosphorylase B"/>
    <property type="match status" value="2"/>
</dbReference>
<dbReference type="GO" id="GO:1901135">
    <property type="term" value="P:carbohydrate derivative metabolic process"/>
    <property type="evidence" value="ECO:0007669"/>
    <property type="project" value="UniProtKB-ARBA"/>
</dbReference>
<evidence type="ECO:0000256" key="1">
    <source>
        <dbReference type="ARBA" id="ARBA00022676"/>
    </source>
</evidence>
<dbReference type="Proteomes" id="UP000281975">
    <property type="component" value="Unassembled WGS sequence"/>
</dbReference>
<evidence type="ECO:0000259" key="4">
    <source>
        <dbReference type="Pfam" id="PF13439"/>
    </source>
</evidence>
<gene>
    <name evidence="5" type="ORF">C7446_1773</name>
</gene>
<reference evidence="5 6" key="1">
    <citation type="submission" date="2018-10" db="EMBL/GenBank/DDBJ databases">
        <title>Genomic Encyclopedia of Type Strains, Phase IV (KMG-IV): sequencing the most valuable type-strain genomes for metagenomic binning, comparative biology and taxonomic classification.</title>
        <authorList>
            <person name="Goeker M."/>
        </authorList>
    </citation>
    <scope>NUCLEOTIDE SEQUENCE [LARGE SCALE GENOMIC DNA]</scope>
    <source>
        <strain evidence="5 6">DSM 23229</strain>
    </source>
</reference>
<dbReference type="Pfam" id="PF13439">
    <property type="entry name" value="Glyco_transf_4"/>
    <property type="match status" value="1"/>
</dbReference>
<dbReference type="PANTHER" id="PTHR12526:SF629">
    <property type="entry name" value="TEICHURONIC ACID BIOSYNTHESIS GLYCOSYLTRANSFERASE TUAH-RELATED"/>
    <property type="match status" value="1"/>
</dbReference>
<dbReference type="InterPro" id="IPR028098">
    <property type="entry name" value="Glyco_trans_4-like_N"/>
</dbReference>
<sequence>MKKLCFVINQIGWGGGTERVGIRIINGLADKGYDITLVALWQSEESAFFPLDERVRFISLFEHKRSLYKHYFQLVKALRRVVKEHRIDTIINIETTLALMVAPAVWGLKTRHVSWEHYNFLASADSAIRPLARYVAAWCADNVVTLTERDASLWRKRARPRARVVTINNPMPFEEQHPYNFHRDSRTVLTVGRLNRQKGYDMLLDAWQQTRGQTSPEWKLQIVGSGEEETSLKERARALGIEQSVEFHPHTREIEPFYRNAAMYCMSSRYEGLPMVLIEASSYGLPMVSFDCVSGPSEIIEHDRNGLLARDGDPADLATRLCEMMNDDDRRVRCSQAAYQMTERFRPETILSQWEALLRGESIPAPPLYSAH</sequence>
<evidence type="ECO:0000259" key="3">
    <source>
        <dbReference type="Pfam" id="PF00534"/>
    </source>
</evidence>
<feature type="domain" description="Glycosyl transferase family 1" evidence="3">
    <location>
        <begin position="179"/>
        <end position="341"/>
    </location>
</feature>
<evidence type="ECO:0000313" key="6">
    <source>
        <dbReference type="Proteomes" id="UP000281975"/>
    </source>
</evidence>
<dbReference type="AlphaFoldDB" id="A0A420WVY7"/>
<dbReference type="OrthoDB" id="9792269at2"/>